<dbReference type="AlphaFoldDB" id="A0A3N1HQW1"/>
<feature type="domain" description="ANTAR" evidence="3">
    <location>
        <begin position="168"/>
        <end position="229"/>
    </location>
</feature>
<evidence type="ECO:0000256" key="2">
    <source>
        <dbReference type="ARBA" id="ARBA00023163"/>
    </source>
</evidence>
<dbReference type="EMBL" id="RJKN01000002">
    <property type="protein sequence ID" value="ROP44772.1"/>
    <property type="molecule type" value="Genomic_DNA"/>
</dbReference>
<dbReference type="InterPro" id="IPR029016">
    <property type="entry name" value="GAF-like_dom_sf"/>
</dbReference>
<evidence type="ECO:0000256" key="1">
    <source>
        <dbReference type="ARBA" id="ARBA00023015"/>
    </source>
</evidence>
<reference evidence="4 5" key="1">
    <citation type="journal article" date="2015" name="Stand. Genomic Sci.">
        <title>Genomic Encyclopedia of Bacterial and Archaeal Type Strains, Phase III: the genomes of soil and plant-associated and newly described type strains.</title>
        <authorList>
            <person name="Whitman W.B."/>
            <person name="Woyke T."/>
            <person name="Klenk H.P."/>
            <person name="Zhou Y."/>
            <person name="Lilburn T.G."/>
            <person name="Beck B.J."/>
            <person name="De Vos P."/>
            <person name="Vandamme P."/>
            <person name="Eisen J.A."/>
            <person name="Garrity G."/>
            <person name="Hugenholtz P."/>
            <person name="Kyrpides N.C."/>
        </authorList>
    </citation>
    <scope>NUCLEOTIDE SEQUENCE [LARGE SCALE GENOMIC DNA]</scope>
    <source>
        <strain evidence="4 5">CECT 7306</strain>
    </source>
</reference>
<gene>
    <name evidence="4" type="ORF">EDC03_0902</name>
</gene>
<dbReference type="Pfam" id="PF13185">
    <property type="entry name" value="GAF_2"/>
    <property type="match status" value="1"/>
</dbReference>
<comment type="caution">
    <text evidence="4">The sequence shown here is derived from an EMBL/GenBank/DDBJ whole genome shotgun (WGS) entry which is preliminary data.</text>
</comment>
<accession>A0A3N1HQW1</accession>
<dbReference type="Proteomes" id="UP000276232">
    <property type="component" value="Unassembled WGS sequence"/>
</dbReference>
<dbReference type="Gene3D" id="1.10.10.10">
    <property type="entry name" value="Winged helix-like DNA-binding domain superfamily/Winged helix DNA-binding domain"/>
    <property type="match status" value="1"/>
</dbReference>
<dbReference type="InParanoid" id="A0A3N1HQW1"/>
<dbReference type="RefSeq" id="WP_123379009.1">
    <property type="nucleotide sequence ID" value="NZ_RJKN01000002.1"/>
</dbReference>
<protein>
    <submittedName>
        <fullName evidence="4">GAF domain-containing protein</fullName>
    </submittedName>
</protein>
<sequence>MESYRSRQILHRLLDEEVTSPTPSADRLVAWCARSLPVTGAAVLLMARGQPAGTVAASDEVATGLEELQFTLGEGPCVESSATGRAVLVPDLAEAGRRRWPTFAGRAMALGACAVFALPLRVGEIRLGVLDLYRDAPGPLVDGDLAESLAFADAATALLLHLQDQATAGVAPGDAPTALGLEHGRAVVHQATGVLAVQTGLGLQSALVLLRARAHTLGVPVADVARGVVDGTLDVRDPFP</sequence>
<keyword evidence="5" id="KW-1185">Reference proteome</keyword>
<dbReference type="PROSITE" id="PS50921">
    <property type="entry name" value="ANTAR"/>
    <property type="match status" value="1"/>
</dbReference>
<evidence type="ECO:0000313" key="5">
    <source>
        <dbReference type="Proteomes" id="UP000276232"/>
    </source>
</evidence>
<dbReference type="GO" id="GO:0003723">
    <property type="term" value="F:RNA binding"/>
    <property type="evidence" value="ECO:0007669"/>
    <property type="project" value="InterPro"/>
</dbReference>
<dbReference type="InterPro" id="IPR003018">
    <property type="entry name" value="GAF"/>
</dbReference>
<dbReference type="InterPro" id="IPR036388">
    <property type="entry name" value="WH-like_DNA-bd_sf"/>
</dbReference>
<keyword evidence="2" id="KW-0804">Transcription</keyword>
<name>A0A3N1HQW1_9ACTN</name>
<organism evidence="4 5">
    <name type="scientific">Pseudokineococcus lusitanus</name>
    <dbReference type="NCBI Taxonomy" id="763993"/>
    <lineage>
        <taxon>Bacteria</taxon>
        <taxon>Bacillati</taxon>
        <taxon>Actinomycetota</taxon>
        <taxon>Actinomycetes</taxon>
        <taxon>Kineosporiales</taxon>
        <taxon>Kineosporiaceae</taxon>
        <taxon>Pseudokineococcus</taxon>
    </lineage>
</organism>
<dbReference type="Pfam" id="PF03861">
    <property type="entry name" value="ANTAR"/>
    <property type="match status" value="1"/>
</dbReference>
<dbReference type="OrthoDB" id="7466251at2"/>
<dbReference type="SMART" id="SM01012">
    <property type="entry name" value="ANTAR"/>
    <property type="match status" value="1"/>
</dbReference>
<dbReference type="PIRSF" id="PIRSF036625">
    <property type="entry name" value="GAF_ANTAR"/>
    <property type="match status" value="1"/>
</dbReference>
<dbReference type="InterPro" id="IPR012074">
    <property type="entry name" value="GAF_ANTAR"/>
</dbReference>
<evidence type="ECO:0000259" key="3">
    <source>
        <dbReference type="PROSITE" id="PS50921"/>
    </source>
</evidence>
<dbReference type="SUPFAM" id="SSF55781">
    <property type="entry name" value="GAF domain-like"/>
    <property type="match status" value="1"/>
</dbReference>
<proteinExistence type="predicted"/>
<dbReference type="InterPro" id="IPR005561">
    <property type="entry name" value="ANTAR"/>
</dbReference>
<keyword evidence="1" id="KW-0805">Transcription regulation</keyword>
<evidence type="ECO:0000313" key="4">
    <source>
        <dbReference type="EMBL" id="ROP44772.1"/>
    </source>
</evidence>
<dbReference type="Gene3D" id="3.30.450.40">
    <property type="match status" value="1"/>
</dbReference>